<dbReference type="EMBL" id="CABFNO020001473">
    <property type="protein sequence ID" value="CAG9990518.1"/>
    <property type="molecule type" value="Genomic_DNA"/>
</dbReference>
<feature type="signal peptide" evidence="2">
    <location>
        <begin position="1"/>
        <end position="19"/>
    </location>
</feature>
<sequence>MLFGKFLFVLFYLAMAAEAGPKKKKKFQPLDLNAPEPAGEPSTPQPQAPPARPGQGGGSWAQFAANAAPKADAANAAKAEAEKKAKEDAAAAAEARIHPNIPKNGMTLSDGSQVSRKHVQDTYDHAKSHMNNPIEHPGHPGDQNKAYPHTVSEEMGQDLGAPANAQTARAWTQDEIESASAQQKYTAEVHILQETTP</sequence>
<comment type="caution">
    <text evidence="3">The sequence shown here is derived from an EMBL/GenBank/DDBJ whole genome shotgun (WGS) entry which is preliminary data.</text>
</comment>
<evidence type="ECO:0000313" key="4">
    <source>
        <dbReference type="Proteomes" id="UP000754883"/>
    </source>
</evidence>
<feature type="chain" id="PRO_5040441039" evidence="2">
    <location>
        <begin position="20"/>
        <end position="197"/>
    </location>
</feature>
<dbReference type="AlphaFoldDB" id="A0A9N9Y1Y5"/>
<dbReference type="Proteomes" id="UP000754883">
    <property type="component" value="Unassembled WGS sequence"/>
</dbReference>
<evidence type="ECO:0000256" key="2">
    <source>
        <dbReference type="SAM" id="SignalP"/>
    </source>
</evidence>
<organism evidence="3 4">
    <name type="scientific">Clonostachys byssicola</name>
    <dbReference type="NCBI Taxonomy" id="160290"/>
    <lineage>
        <taxon>Eukaryota</taxon>
        <taxon>Fungi</taxon>
        <taxon>Dikarya</taxon>
        <taxon>Ascomycota</taxon>
        <taxon>Pezizomycotina</taxon>
        <taxon>Sordariomycetes</taxon>
        <taxon>Hypocreomycetidae</taxon>
        <taxon>Hypocreales</taxon>
        <taxon>Bionectriaceae</taxon>
        <taxon>Clonostachys</taxon>
    </lineage>
</organism>
<feature type="compositionally biased region" description="Basic and acidic residues" evidence="1">
    <location>
        <begin position="118"/>
        <end position="127"/>
    </location>
</feature>
<feature type="region of interest" description="Disordered" evidence="1">
    <location>
        <begin position="21"/>
        <end position="184"/>
    </location>
</feature>
<feature type="compositionally biased region" description="Basic and acidic residues" evidence="1">
    <location>
        <begin position="79"/>
        <end position="89"/>
    </location>
</feature>
<keyword evidence="4" id="KW-1185">Reference proteome</keyword>
<evidence type="ECO:0000313" key="3">
    <source>
        <dbReference type="EMBL" id="CAG9990518.1"/>
    </source>
</evidence>
<reference evidence="3 4" key="2">
    <citation type="submission" date="2021-10" db="EMBL/GenBank/DDBJ databases">
        <authorList>
            <person name="Piombo E."/>
        </authorList>
    </citation>
    <scope>NUCLEOTIDE SEQUENCE [LARGE SCALE GENOMIC DNA]</scope>
</reference>
<gene>
    <name evidence="3" type="ORF">CBYS24578_00013822</name>
</gene>
<feature type="compositionally biased region" description="Pro residues" evidence="1">
    <location>
        <begin position="43"/>
        <end position="52"/>
    </location>
</feature>
<keyword evidence="2" id="KW-0732">Signal</keyword>
<protein>
    <submittedName>
        <fullName evidence="3">Uncharacterized protein</fullName>
    </submittedName>
</protein>
<proteinExistence type="predicted"/>
<evidence type="ECO:0000256" key="1">
    <source>
        <dbReference type="SAM" id="MobiDB-lite"/>
    </source>
</evidence>
<accession>A0A9N9Y1Y5</accession>
<reference evidence="4" key="1">
    <citation type="submission" date="2019-06" db="EMBL/GenBank/DDBJ databases">
        <authorList>
            <person name="Broberg M."/>
        </authorList>
    </citation>
    <scope>NUCLEOTIDE SEQUENCE [LARGE SCALE GENOMIC DNA]</scope>
</reference>
<feature type="compositionally biased region" description="Low complexity" evidence="1">
    <location>
        <begin position="64"/>
        <end position="78"/>
    </location>
</feature>
<name>A0A9N9Y1Y5_9HYPO</name>